<feature type="binding site" evidence="6">
    <location>
        <position position="211"/>
    </location>
    <ligand>
        <name>substrate</name>
    </ligand>
</feature>
<feature type="binding site" evidence="6">
    <location>
        <begin position="232"/>
        <end position="235"/>
    </location>
    <ligand>
        <name>substrate</name>
    </ligand>
</feature>
<keyword evidence="4" id="KW-0378">Hydrolase</keyword>
<feature type="active site" description="Charge relay system" evidence="5">
    <location>
        <position position="211"/>
    </location>
</feature>
<dbReference type="EMBL" id="KV424021">
    <property type="protein sequence ID" value="KZT54127.1"/>
    <property type="molecule type" value="Genomic_DNA"/>
</dbReference>
<evidence type="ECO:0000256" key="4">
    <source>
        <dbReference type="ARBA" id="ARBA00022801"/>
    </source>
</evidence>
<dbReference type="PANTHER" id="PTHR46072">
    <property type="entry name" value="AMIDASE-RELATED-RELATED"/>
    <property type="match status" value="1"/>
</dbReference>
<evidence type="ECO:0000256" key="6">
    <source>
        <dbReference type="PIRSR" id="PIRSR001221-2"/>
    </source>
</evidence>
<dbReference type="PIRSF" id="PIRSF001221">
    <property type="entry name" value="Amidase_fungi"/>
    <property type="match status" value="1"/>
</dbReference>
<reference evidence="8 9" key="1">
    <citation type="journal article" date="2016" name="Mol. Biol. Evol.">
        <title>Comparative Genomics of Early-Diverging Mushroom-Forming Fungi Provides Insights into the Origins of Lignocellulose Decay Capabilities.</title>
        <authorList>
            <person name="Nagy L.G."/>
            <person name="Riley R."/>
            <person name="Tritt A."/>
            <person name="Adam C."/>
            <person name="Daum C."/>
            <person name="Floudas D."/>
            <person name="Sun H."/>
            <person name="Yadav J.S."/>
            <person name="Pangilinan J."/>
            <person name="Larsson K.H."/>
            <person name="Matsuura K."/>
            <person name="Barry K."/>
            <person name="Labutti K."/>
            <person name="Kuo R."/>
            <person name="Ohm R.A."/>
            <person name="Bhattacharya S.S."/>
            <person name="Shirouzu T."/>
            <person name="Yoshinaga Y."/>
            <person name="Martin F.M."/>
            <person name="Grigoriev I.V."/>
            <person name="Hibbett D.S."/>
        </authorList>
    </citation>
    <scope>NUCLEOTIDE SEQUENCE [LARGE SCALE GENOMIC DNA]</scope>
    <source>
        <strain evidence="8 9">HHB12733</strain>
    </source>
</reference>
<dbReference type="PROSITE" id="PS00571">
    <property type="entry name" value="AMIDASES"/>
    <property type="match status" value="1"/>
</dbReference>
<feature type="active site" description="Charge relay system" evidence="5">
    <location>
        <position position="135"/>
    </location>
</feature>
<evidence type="ECO:0000259" key="7">
    <source>
        <dbReference type="Pfam" id="PF01425"/>
    </source>
</evidence>
<sequence length="568" mass="62585">MGGGQIERWQSVAARKQSTRESILQGYSKWRLDKLPGDDVLDVSELCLSKLTDKEKVIVHQDATELVTAIGSKQYTAVEVLWAFIKVAIIAQDTTNCLTEIFFEEGLARAEECDKHLQETGHVLGPLHGLPVSVKDHILLKGQDTSTGYILWANKTIADEDATAVALLKQAGAVLYTKTANPQTLLSLETNNNVFGRTLNVFNRKLSPGGSSGGEGALISAHGSPLGLGTDIGGSIRTPAAFCGLYGFKPSVARMPHGGLNGSQAGMDNIVGVLGPIATSARDLGLFSRVMLQYEPWLLEPPLLRMPWQEEVAKGKGLPKKLSIAVLWDDGVVAPHPPIRAALEEAKSALLAAGHEVLDWQPLDHHVAAWRLICKLYLLDGGKEYYDTLNQAGEPAVSQTAWILSQHTQAYSAAQTWPLNVEREAIRMQVLRYWNETISRTSTGRPFDIILCPCHPTLASEHDTTRWWGYTSYWNLLDYTSAVFPVGRHQKDQKYECELPAARNPTEEYVHSLWDAERYQNAPVSLQLVGRRHDEEKVLAILDVVEDALKKARNIVETKDGQGTCTLS</sequence>
<dbReference type="GO" id="GO:0004040">
    <property type="term" value="F:amidase activity"/>
    <property type="evidence" value="ECO:0007669"/>
    <property type="project" value="UniProtKB-EC"/>
</dbReference>
<proteinExistence type="inferred from homology"/>
<dbReference type="OrthoDB" id="6428749at2759"/>
<evidence type="ECO:0000256" key="1">
    <source>
        <dbReference type="ARBA" id="ARBA00001311"/>
    </source>
</evidence>
<organism evidence="8 9">
    <name type="scientific">Calocera cornea HHB12733</name>
    <dbReference type="NCBI Taxonomy" id="1353952"/>
    <lineage>
        <taxon>Eukaryota</taxon>
        <taxon>Fungi</taxon>
        <taxon>Dikarya</taxon>
        <taxon>Basidiomycota</taxon>
        <taxon>Agaricomycotina</taxon>
        <taxon>Dacrymycetes</taxon>
        <taxon>Dacrymycetales</taxon>
        <taxon>Dacrymycetaceae</taxon>
        <taxon>Calocera</taxon>
    </lineage>
</organism>
<dbReference type="InterPro" id="IPR020556">
    <property type="entry name" value="Amidase_CS"/>
</dbReference>
<dbReference type="Proteomes" id="UP000076842">
    <property type="component" value="Unassembled WGS sequence"/>
</dbReference>
<evidence type="ECO:0000313" key="8">
    <source>
        <dbReference type="EMBL" id="KZT54127.1"/>
    </source>
</evidence>
<evidence type="ECO:0000256" key="2">
    <source>
        <dbReference type="ARBA" id="ARBA00009199"/>
    </source>
</evidence>
<comment type="catalytic activity">
    <reaction evidence="1">
        <text>a monocarboxylic acid amide + H2O = a monocarboxylate + NH4(+)</text>
        <dbReference type="Rhea" id="RHEA:12020"/>
        <dbReference type="ChEBI" id="CHEBI:15377"/>
        <dbReference type="ChEBI" id="CHEBI:28938"/>
        <dbReference type="ChEBI" id="CHEBI:35757"/>
        <dbReference type="ChEBI" id="CHEBI:83628"/>
        <dbReference type="EC" id="3.5.1.4"/>
    </reaction>
</comment>
<feature type="domain" description="Amidase" evidence="7">
    <location>
        <begin position="79"/>
        <end position="539"/>
    </location>
</feature>
<dbReference type="Gene3D" id="3.90.1300.10">
    <property type="entry name" value="Amidase signature (AS) domain"/>
    <property type="match status" value="1"/>
</dbReference>
<evidence type="ECO:0000256" key="5">
    <source>
        <dbReference type="PIRSR" id="PIRSR001221-1"/>
    </source>
</evidence>
<dbReference type="EC" id="3.5.1.4" evidence="3"/>
<evidence type="ECO:0000313" key="9">
    <source>
        <dbReference type="Proteomes" id="UP000076842"/>
    </source>
</evidence>
<dbReference type="AlphaFoldDB" id="A0A165E5C5"/>
<dbReference type="SUPFAM" id="SSF75304">
    <property type="entry name" value="Amidase signature (AS) enzymes"/>
    <property type="match status" value="1"/>
</dbReference>
<feature type="active site" description="Acyl-ester intermediate" evidence="5">
    <location>
        <position position="235"/>
    </location>
</feature>
<dbReference type="STRING" id="1353952.A0A165E5C5"/>
<evidence type="ECO:0000256" key="3">
    <source>
        <dbReference type="ARBA" id="ARBA00012922"/>
    </source>
</evidence>
<gene>
    <name evidence="8" type="ORF">CALCODRAFT_519608</name>
</gene>
<dbReference type="InParanoid" id="A0A165E5C5"/>
<accession>A0A165E5C5</accession>
<name>A0A165E5C5_9BASI</name>
<dbReference type="InterPro" id="IPR036928">
    <property type="entry name" value="AS_sf"/>
</dbReference>
<comment type="similarity">
    <text evidence="2">Belongs to the amidase family.</text>
</comment>
<dbReference type="Pfam" id="PF01425">
    <property type="entry name" value="Amidase"/>
    <property type="match status" value="1"/>
</dbReference>
<keyword evidence="9" id="KW-1185">Reference proteome</keyword>
<feature type="binding site" evidence="6">
    <location>
        <position position="185"/>
    </location>
    <ligand>
        <name>substrate</name>
    </ligand>
</feature>
<protein>
    <recommendedName>
        <fullName evidence="3">amidase</fullName>
        <ecNumber evidence="3">3.5.1.4</ecNumber>
    </recommendedName>
</protein>
<dbReference type="InterPro" id="IPR023631">
    <property type="entry name" value="Amidase_dom"/>
</dbReference>